<dbReference type="GO" id="GO:0016747">
    <property type="term" value="F:acyltransferase activity, transferring groups other than amino-acyl groups"/>
    <property type="evidence" value="ECO:0007669"/>
    <property type="project" value="TreeGrafter"/>
</dbReference>
<dbReference type="Gene3D" id="3.30.559.10">
    <property type="entry name" value="Chloramphenicol acetyltransferase-like domain"/>
    <property type="match status" value="2"/>
</dbReference>
<comment type="similarity">
    <text evidence="1">Belongs to the plant acyltransferase family.</text>
</comment>
<name>A0A176WPX4_MARPO</name>
<dbReference type="PANTHER" id="PTHR31642">
    <property type="entry name" value="TRICHOTHECENE 3-O-ACETYLTRANSFERASE"/>
    <property type="match status" value="1"/>
</dbReference>
<organism evidence="2 3">
    <name type="scientific">Marchantia polymorpha subsp. ruderalis</name>
    <dbReference type="NCBI Taxonomy" id="1480154"/>
    <lineage>
        <taxon>Eukaryota</taxon>
        <taxon>Viridiplantae</taxon>
        <taxon>Streptophyta</taxon>
        <taxon>Embryophyta</taxon>
        <taxon>Marchantiophyta</taxon>
        <taxon>Marchantiopsida</taxon>
        <taxon>Marchantiidae</taxon>
        <taxon>Marchantiales</taxon>
        <taxon>Marchantiaceae</taxon>
        <taxon>Marchantia</taxon>
    </lineage>
</organism>
<protein>
    <submittedName>
        <fullName evidence="2">Uncharacterized protein</fullName>
    </submittedName>
</protein>
<gene>
    <name evidence="2" type="ORF">AXG93_3791s1090</name>
</gene>
<sequence length="453" mass="50958">MASVQPELSLSKVDISLVTPLEKTSHPTFLDPTIFDLVTLDAYVPRVYCYRLENTEEAFNHYVNKLKQSLRETLVSYYPLAGRWIRTYDATIRRLMCTDEGVPFIVARIEDFNLDDVVDVNDFKGCHLLAGYELLNMNSNDFISLLETPLLPMFVQVTKFKCGSATLCCTISHTSTDGTGVMTFMQAWSETALRGKTSVIPNFDRSLIPIKVSDFIPLPTGKLSYDPATIGRRFKLSKTTSKFLRVRKDVIDAWKKEAAQKSIQLSSVDCMTAHLWRSLASLDSIPQHFTSPETWICTLINGRNRFLDTAVGNDYFGNASFGHHLPIIPLSEIPDISSAGSIVHKTVNEVTASTYKENVRDLLKTGTVYHSFEGRHLIVSSWHRFPFYEIDFGFGIPFFAGLNSPNWNFLSLGYCMITPPAPGSEHLACFHLGLPQEVHEALAADKNFMALFH</sequence>
<accession>A0A176WPX4</accession>
<dbReference type="EMBL" id="LVLJ01000359">
    <property type="protein sequence ID" value="OAE34671.1"/>
    <property type="molecule type" value="Genomic_DNA"/>
</dbReference>
<dbReference type="Proteomes" id="UP000077202">
    <property type="component" value="Unassembled WGS sequence"/>
</dbReference>
<comment type="caution">
    <text evidence="2">The sequence shown here is derived from an EMBL/GenBank/DDBJ whole genome shotgun (WGS) entry which is preliminary data.</text>
</comment>
<dbReference type="InterPro" id="IPR023213">
    <property type="entry name" value="CAT-like_dom_sf"/>
</dbReference>
<dbReference type="InterPro" id="IPR050317">
    <property type="entry name" value="Plant_Fungal_Acyltransferase"/>
</dbReference>
<dbReference type="PANTHER" id="PTHR31642:SF323">
    <property type="entry name" value="BAHD FAMILY ACYLTRANSFERASE, CLADE V"/>
    <property type="match status" value="1"/>
</dbReference>
<evidence type="ECO:0000313" key="3">
    <source>
        <dbReference type="Proteomes" id="UP000077202"/>
    </source>
</evidence>
<dbReference type="Pfam" id="PF02458">
    <property type="entry name" value="Transferase"/>
    <property type="match status" value="1"/>
</dbReference>
<reference evidence="2" key="1">
    <citation type="submission" date="2016-03" db="EMBL/GenBank/DDBJ databases">
        <title>Mechanisms controlling the formation of the plant cell surface in tip-growing cells are functionally conserved among land plants.</title>
        <authorList>
            <person name="Honkanen S."/>
            <person name="Jones V.A."/>
            <person name="Morieri G."/>
            <person name="Champion C."/>
            <person name="Hetherington A.J."/>
            <person name="Kelly S."/>
            <person name="Saint-Marcoux D."/>
            <person name="Proust H."/>
            <person name="Prescott H."/>
            <person name="Dolan L."/>
        </authorList>
    </citation>
    <scope>NUCLEOTIDE SEQUENCE [LARGE SCALE GENOMIC DNA]</scope>
    <source>
        <tissue evidence="2">Whole gametophyte</tissue>
    </source>
</reference>
<keyword evidence="3" id="KW-1185">Reference proteome</keyword>
<dbReference type="AlphaFoldDB" id="A0A176WPX4"/>
<proteinExistence type="inferred from homology"/>
<evidence type="ECO:0000256" key="1">
    <source>
        <dbReference type="ARBA" id="ARBA00009861"/>
    </source>
</evidence>
<evidence type="ECO:0000313" key="2">
    <source>
        <dbReference type="EMBL" id="OAE34671.1"/>
    </source>
</evidence>